<dbReference type="EMBL" id="QGGU01000004">
    <property type="protein sequence ID" value="PWK53009.1"/>
    <property type="molecule type" value="Genomic_DNA"/>
</dbReference>
<feature type="transmembrane region" description="Helical" evidence="1">
    <location>
        <begin position="90"/>
        <end position="110"/>
    </location>
</feature>
<proteinExistence type="predicted"/>
<name>A0A316FWT1_9GAMM</name>
<keyword evidence="1" id="KW-1133">Transmembrane helix</keyword>
<reference evidence="2 3" key="1">
    <citation type="submission" date="2018-05" db="EMBL/GenBank/DDBJ databases">
        <title>Genomic Encyclopedia of Type Strains, Phase IV (KMG-IV): sequencing the most valuable type-strain genomes for metagenomic binning, comparative biology and taxonomic classification.</title>
        <authorList>
            <person name="Goeker M."/>
        </authorList>
    </citation>
    <scope>NUCLEOTIDE SEQUENCE [LARGE SCALE GENOMIC DNA]</scope>
    <source>
        <strain evidence="2 3">DSM 25350</strain>
    </source>
</reference>
<feature type="transmembrane region" description="Helical" evidence="1">
    <location>
        <begin position="30"/>
        <end position="47"/>
    </location>
</feature>
<evidence type="ECO:0000313" key="2">
    <source>
        <dbReference type="EMBL" id="PWK53009.1"/>
    </source>
</evidence>
<organism evidence="2 3">
    <name type="scientific">Pleionea mediterranea</name>
    <dbReference type="NCBI Taxonomy" id="523701"/>
    <lineage>
        <taxon>Bacteria</taxon>
        <taxon>Pseudomonadati</taxon>
        <taxon>Pseudomonadota</taxon>
        <taxon>Gammaproteobacteria</taxon>
        <taxon>Oceanospirillales</taxon>
        <taxon>Pleioneaceae</taxon>
        <taxon>Pleionea</taxon>
    </lineage>
</organism>
<keyword evidence="1" id="KW-0812">Transmembrane</keyword>
<protein>
    <submittedName>
        <fullName evidence="2">Uncharacterized protein</fullName>
    </submittedName>
</protein>
<evidence type="ECO:0000256" key="1">
    <source>
        <dbReference type="SAM" id="Phobius"/>
    </source>
</evidence>
<dbReference type="AlphaFoldDB" id="A0A316FWT1"/>
<sequence length="144" mass="17160">MNNIYLKSVFVNPFLLLLTVMYWHHSSEKSMWLLMVQIFILLMFHLFDFKVSYQKDEDYRVDKNIAFFKVLNFVILGRFQNKISFIKKSVIAEIFQVVGVSLVVFLCLFYNVSLNITVLSCLLAPFLFFILMFKTKFITFYSEI</sequence>
<gene>
    <name evidence="2" type="ORF">C8D97_104227</name>
</gene>
<keyword evidence="1" id="KW-0472">Membrane</keyword>
<comment type="caution">
    <text evidence="2">The sequence shown here is derived from an EMBL/GenBank/DDBJ whole genome shotgun (WGS) entry which is preliminary data.</text>
</comment>
<keyword evidence="3" id="KW-1185">Reference proteome</keyword>
<feature type="transmembrane region" description="Helical" evidence="1">
    <location>
        <begin position="116"/>
        <end position="133"/>
    </location>
</feature>
<evidence type="ECO:0000313" key="3">
    <source>
        <dbReference type="Proteomes" id="UP000245790"/>
    </source>
</evidence>
<feature type="transmembrane region" description="Helical" evidence="1">
    <location>
        <begin position="5"/>
        <end position="24"/>
    </location>
</feature>
<dbReference type="Proteomes" id="UP000245790">
    <property type="component" value="Unassembled WGS sequence"/>
</dbReference>
<accession>A0A316FWT1</accession>